<dbReference type="SUPFAM" id="SSF53335">
    <property type="entry name" value="S-adenosyl-L-methionine-dependent methyltransferases"/>
    <property type="match status" value="1"/>
</dbReference>
<protein>
    <submittedName>
        <fullName evidence="3">Methyltransferase domain-containing protein</fullName>
    </submittedName>
</protein>
<keyword evidence="4" id="KW-1185">Reference proteome</keyword>
<name>A0ABU3Z4B5_9EURY</name>
<dbReference type="CDD" id="cd02440">
    <property type="entry name" value="AdoMet_MTases"/>
    <property type="match status" value="1"/>
</dbReference>
<dbReference type="GO" id="GO:0032259">
    <property type="term" value="P:methylation"/>
    <property type="evidence" value="ECO:0007669"/>
    <property type="project" value="UniProtKB-KW"/>
</dbReference>
<dbReference type="Gene3D" id="3.40.50.150">
    <property type="entry name" value="Vaccinia Virus protein VP39"/>
    <property type="match status" value="1"/>
</dbReference>
<dbReference type="PANTHER" id="PTHR44068">
    <property type="entry name" value="ZGC:194242"/>
    <property type="match status" value="1"/>
</dbReference>
<accession>A0ABU3Z4B5</accession>
<organism evidence="3 4">
    <name type="scientific">Methanoculleus nereidis</name>
    <dbReference type="NCBI Taxonomy" id="2735141"/>
    <lineage>
        <taxon>Archaea</taxon>
        <taxon>Methanobacteriati</taxon>
        <taxon>Methanobacteriota</taxon>
        <taxon>Stenosarchaea group</taxon>
        <taxon>Methanomicrobia</taxon>
        <taxon>Methanomicrobiales</taxon>
        <taxon>Methanomicrobiaceae</taxon>
        <taxon>Methanoculleus</taxon>
    </lineage>
</organism>
<evidence type="ECO:0000259" key="2">
    <source>
        <dbReference type="Pfam" id="PF08241"/>
    </source>
</evidence>
<gene>
    <name evidence="3" type="ORF">HL657_10870</name>
</gene>
<evidence type="ECO:0000313" key="3">
    <source>
        <dbReference type="EMBL" id="MDV4343656.1"/>
    </source>
</evidence>
<proteinExistence type="predicted"/>
<sequence length="289" mass="32022">MPGDGILRDRRPLWARPEVLASGVREVKLLDITIADVTAAYEGAVGIIWEMLMGEQIHVGGGEETDLLARRAGVHAGTRVLDVLSGLGGPARHLARTYGATVTGLDATGRMVSEAVLRTKNAGLGDRVAFRLGNALDIPFTSETFDVVWGQDSWCYVTDKDRLIRECRRVAVPGGTIAFTDWIQAGPMRDDERRSLNAFMLFPYMETLAGYERLLRRHGFAVTECEDLSEDFASHMHRYRNALTGDLKDRIVERFGTDAFREMEHGIALWVDAADEGKVGRGRFVGRKA</sequence>
<dbReference type="Pfam" id="PF08241">
    <property type="entry name" value="Methyltransf_11"/>
    <property type="match status" value="1"/>
</dbReference>
<keyword evidence="1" id="KW-0808">Transferase</keyword>
<dbReference type="InterPro" id="IPR013216">
    <property type="entry name" value="Methyltransf_11"/>
</dbReference>
<keyword evidence="3" id="KW-0489">Methyltransferase</keyword>
<reference evidence="3 4" key="1">
    <citation type="submission" date="2020-05" db="EMBL/GenBank/DDBJ databases">
        <title>Isolation and characterization of methanoarchaea from a cold seep at offshore SW Taiwan.</title>
        <authorList>
            <person name="Chen Y.-W."/>
            <person name="Chen S.-C."/>
            <person name="Lai M.-C."/>
        </authorList>
    </citation>
    <scope>NUCLEOTIDE SEQUENCE [LARGE SCALE GENOMIC DNA]</scope>
    <source>
        <strain evidence="3 4">YWC-01</strain>
    </source>
</reference>
<dbReference type="PANTHER" id="PTHR44068:SF11">
    <property type="entry name" value="GERANYL DIPHOSPHATE 2-C-METHYLTRANSFERASE"/>
    <property type="match status" value="1"/>
</dbReference>
<dbReference type="GO" id="GO:0008168">
    <property type="term" value="F:methyltransferase activity"/>
    <property type="evidence" value="ECO:0007669"/>
    <property type="project" value="UniProtKB-KW"/>
</dbReference>
<dbReference type="Proteomes" id="UP001273768">
    <property type="component" value="Unassembled WGS sequence"/>
</dbReference>
<evidence type="ECO:0000256" key="1">
    <source>
        <dbReference type="ARBA" id="ARBA00022679"/>
    </source>
</evidence>
<dbReference type="EMBL" id="JABFFQ010000009">
    <property type="protein sequence ID" value="MDV4343656.1"/>
    <property type="molecule type" value="Genomic_DNA"/>
</dbReference>
<evidence type="ECO:0000313" key="4">
    <source>
        <dbReference type="Proteomes" id="UP001273768"/>
    </source>
</evidence>
<feature type="domain" description="Methyltransferase type 11" evidence="2">
    <location>
        <begin position="81"/>
        <end position="179"/>
    </location>
</feature>
<dbReference type="InterPro" id="IPR029063">
    <property type="entry name" value="SAM-dependent_MTases_sf"/>
</dbReference>
<comment type="caution">
    <text evidence="3">The sequence shown here is derived from an EMBL/GenBank/DDBJ whole genome shotgun (WGS) entry which is preliminary data.</text>
</comment>
<dbReference type="InterPro" id="IPR050447">
    <property type="entry name" value="Erg6_SMT_methyltransf"/>
</dbReference>